<protein>
    <submittedName>
        <fullName evidence="1">Uncharacterized protein</fullName>
    </submittedName>
</protein>
<proteinExistence type="predicted"/>
<accession>A0AAD8RJ29</accession>
<dbReference type="AlphaFoldDB" id="A0AAD8RJ29"/>
<dbReference type="EMBL" id="JAUUTY010000006">
    <property type="protein sequence ID" value="KAK1620173.1"/>
    <property type="molecule type" value="Genomic_DNA"/>
</dbReference>
<gene>
    <name evidence="1" type="ORF">QYE76_025690</name>
</gene>
<keyword evidence="2" id="KW-1185">Reference proteome</keyword>
<name>A0AAD8RJ29_LOLMU</name>
<dbReference type="Proteomes" id="UP001231189">
    <property type="component" value="Unassembled WGS sequence"/>
</dbReference>
<organism evidence="1 2">
    <name type="scientific">Lolium multiflorum</name>
    <name type="common">Italian ryegrass</name>
    <name type="synonym">Lolium perenne subsp. multiflorum</name>
    <dbReference type="NCBI Taxonomy" id="4521"/>
    <lineage>
        <taxon>Eukaryota</taxon>
        <taxon>Viridiplantae</taxon>
        <taxon>Streptophyta</taxon>
        <taxon>Embryophyta</taxon>
        <taxon>Tracheophyta</taxon>
        <taxon>Spermatophyta</taxon>
        <taxon>Magnoliopsida</taxon>
        <taxon>Liliopsida</taxon>
        <taxon>Poales</taxon>
        <taxon>Poaceae</taxon>
        <taxon>BOP clade</taxon>
        <taxon>Pooideae</taxon>
        <taxon>Poodae</taxon>
        <taxon>Poeae</taxon>
        <taxon>Poeae Chloroplast Group 2 (Poeae type)</taxon>
        <taxon>Loliodinae</taxon>
        <taxon>Loliinae</taxon>
        <taxon>Lolium</taxon>
    </lineage>
</organism>
<comment type="caution">
    <text evidence="1">The sequence shown here is derived from an EMBL/GenBank/DDBJ whole genome shotgun (WGS) entry which is preliminary data.</text>
</comment>
<sequence length="78" mass="8677">MGKKCWPFCKTKNDHEASGSRSGKKPRVKRYVRIKFAAASRRKTGQCHGRTQTCVEEAGTSTLCVCWSPHATRGPRAP</sequence>
<evidence type="ECO:0000313" key="2">
    <source>
        <dbReference type="Proteomes" id="UP001231189"/>
    </source>
</evidence>
<reference evidence="1" key="1">
    <citation type="submission" date="2023-07" db="EMBL/GenBank/DDBJ databases">
        <title>A chromosome-level genome assembly of Lolium multiflorum.</title>
        <authorList>
            <person name="Chen Y."/>
            <person name="Copetti D."/>
            <person name="Kolliker R."/>
            <person name="Studer B."/>
        </authorList>
    </citation>
    <scope>NUCLEOTIDE SEQUENCE</scope>
    <source>
        <strain evidence="1">02402/16</strain>
        <tissue evidence="1">Leaf</tissue>
    </source>
</reference>
<evidence type="ECO:0000313" key="1">
    <source>
        <dbReference type="EMBL" id="KAK1620173.1"/>
    </source>
</evidence>